<dbReference type="Proteomes" id="UP000078387">
    <property type="component" value="Unassembled WGS sequence"/>
</dbReference>
<accession>A0A175JK90</accession>
<dbReference type="PROSITE" id="PS00434">
    <property type="entry name" value="HSF_DOMAIN"/>
    <property type="match status" value="1"/>
</dbReference>
<comment type="subcellular location">
    <subcellularLocation>
        <location evidence="1">Nucleus</location>
    </subcellularLocation>
</comment>
<dbReference type="VEuPathDB" id="AmoebaDB:EHI_008230"/>
<dbReference type="GO" id="GO:0005634">
    <property type="term" value="C:nucleus"/>
    <property type="evidence" value="ECO:0007669"/>
    <property type="project" value="UniProtKB-SubCell"/>
</dbReference>
<comment type="similarity">
    <text evidence="6">Belongs to the HSF family.</text>
</comment>
<feature type="domain" description="HSF-type DNA-binding" evidence="9">
    <location>
        <begin position="57"/>
        <end position="81"/>
    </location>
</feature>
<evidence type="ECO:0000256" key="2">
    <source>
        <dbReference type="ARBA" id="ARBA00023015"/>
    </source>
</evidence>
<evidence type="ECO:0000256" key="3">
    <source>
        <dbReference type="ARBA" id="ARBA00023125"/>
    </source>
</evidence>
<dbReference type="InterPro" id="IPR000232">
    <property type="entry name" value="HSF_DNA-bd"/>
</dbReference>
<keyword evidence="2" id="KW-0805">Transcription regulation</keyword>
<dbReference type="VEuPathDB" id="AmoebaDB:EHI8A_121610"/>
<keyword evidence="4" id="KW-0804">Transcription</keyword>
<dbReference type="SMART" id="SM00415">
    <property type="entry name" value="HSF"/>
    <property type="match status" value="1"/>
</dbReference>
<dbReference type="VEuPathDB" id="AmoebaDB:EHI7A_112340"/>
<keyword evidence="5" id="KW-0539">Nucleus</keyword>
<protein>
    <submittedName>
        <fullName evidence="10">Heat shock transcription factor putative</fullName>
    </submittedName>
</protein>
<dbReference type="AlphaFoldDB" id="A0A175JK90"/>
<dbReference type="GO" id="GO:0043565">
    <property type="term" value="F:sequence-specific DNA binding"/>
    <property type="evidence" value="ECO:0007669"/>
    <property type="project" value="InterPro"/>
</dbReference>
<gene>
    <name evidence="10" type="ORF">CL6EHI_008230</name>
</gene>
<dbReference type="Pfam" id="PF00447">
    <property type="entry name" value="HSF_DNA-bind"/>
    <property type="match status" value="1"/>
</dbReference>
<evidence type="ECO:0000256" key="7">
    <source>
        <dbReference type="SAM" id="Coils"/>
    </source>
</evidence>
<dbReference type="PANTHER" id="PTHR10015:SF427">
    <property type="entry name" value="HEAT SHOCK FACTOR PROTEIN"/>
    <property type="match status" value="1"/>
</dbReference>
<dbReference type="EMBL" id="BDEQ01000001">
    <property type="protein sequence ID" value="GAT93852.1"/>
    <property type="molecule type" value="Genomic_DNA"/>
</dbReference>
<dbReference type="InterPro" id="IPR036388">
    <property type="entry name" value="WH-like_DNA-bd_sf"/>
</dbReference>
<evidence type="ECO:0000256" key="4">
    <source>
        <dbReference type="ARBA" id="ARBA00023163"/>
    </source>
</evidence>
<evidence type="ECO:0000256" key="1">
    <source>
        <dbReference type="ARBA" id="ARBA00004123"/>
    </source>
</evidence>
<evidence type="ECO:0000313" key="10">
    <source>
        <dbReference type="EMBL" id="GAT93852.1"/>
    </source>
</evidence>
<keyword evidence="3" id="KW-0238">DNA-binding</keyword>
<organism evidence="10 11">
    <name type="scientific">Entamoeba histolytica</name>
    <dbReference type="NCBI Taxonomy" id="5759"/>
    <lineage>
        <taxon>Eukaryota</taxon>
        <taxon>Amoebozoa</taxon>
        <taxon>Evosea</taxon>
        <taxon>Archamoebae</taxon>
        <taxon>Mastigamoebida</taxon>
        <taxon>Entamoebidae</taxon>
        <taxon>Entamoeba</taxon>
    </lineage>
</organism>
<reference evidence="10 11" key="1">
    <citation type="submission" date="2016-05" db="EMBL/GenBank/DDBJ databases">
        <title>First whole genome sequencing of Entamoeba histolytica HM1:IMSS-clone-6.</title>
        <authorList>
            <person name="Mukherjee Avik.K."/>
            <person name="Izumyama S."/>
            <person name="Nakada-Tsukui K."/>
            <person name="Nozaki T."/>
        </authorList>
    </citation>
    <scope>NUCLEOTIDE SEQUENCE [LARGE SCALE GENOMIC DNA]</scope>
    <source>
        <strain evidence="10 11">HM1:IMSS clone 6</strain>
    </source>
</reference>
<comment type="caution">
    <text evidence="10">The sequence shown here is derived from an EMBL/GenBank/DDBJ whole genome shotgun (WGS) entry which is preliminary data.</text>
</comment>
<feature type="coiled-coil region" evidence="7">
    <location>
        <begin position="128"/>
        <end position="162"/>
    </location>
</feature>
<dbReference type="FunFam" id="1.10.10.10:FF:000027">
    <property type="entry name" value="Heat shock transcription factor 1"/>
    <property type="match status" value="1"/>
</dbReference>
<evidence type="ECO:0000256" key="5">
    <source>
        <dbReference type="ARBA" id="ARBA00023242"/>
    </source>
</evidence>
<dbReference type="Gene3D" id="1.10.10.10">
    <property type="entry name" value="Winged helix-like DNA-binding domain superfamily/Winged helix DNA-binding domain"/>
    <property type="match status" value="1"/>
</dbReference>
<evidence type="ECO:0000256" key="8">
    <source>
        <dbReference type="SAM" id="MobiDB-lite"/>
    </source>
</evidence>
<sequence>MNAMNKLKENTTPTPFILKLYELVNNPESQHLMRWCDEPNRNGFVVLEPIELSAKYLPRFFKHNNFSSFVRQLNIYGFHKVDHPQGQCFQHPNFCRDKPELLTRIQRQHSKKADAENTELYKMLLDKLRELQKDSLHTQNDLQQLNEMLFTLKSRVDNLDTRMQRVGQFINFFNPNFKPFKREPSFDTKNKDSLMTGMNPWE</sequence>
<dbReference type="InterPro" id="IPR036390">
    <property type="entry name" value="WH_DNA-bd_sf"/>
</dbReference>
<dbReference type="PANTHER" id="PTHR10015">
    <property type="entry name" value="HEAT SHOCK TRANSCRIPTION FACTOR"/>
    <property type="match status" value="1"/>
</dbReference>
<feature type="region of interest" description="Disordered" evidence="8">
    <location>
        <begin position="183"/>
        <end position="202"/>
    </location>
</feature>
<dbReference type="GO" id="GO:0003700">
    <property type="term" value="F:DNA-binding transcription factor activity"/>
    <property type="evidence" value="ECO:0007669"/>
    <property type="project" value="InterPro"/>
</dbReference>
<evidence type="ECO:0000259" key="9">
    <source>
        <dbReference type="PROSITE" id="PS00434"/>
    </source>
</evidence>
<feature type="compositionally biased region" description="Basic and acidic residues" evidence="8">
    <location>
        <begin position="183"/>
        <end position="192"/>
    </location>
</feature>
<name>A0A175JK90_ENTHI</name>
<evidence type="ECO:0000313" key="11">
    <source>
        <dbReference type="Proteomes" id="UP000078387"/>
    </source>
</evidence>
<proteinExistence type="inferred from homology"/>
<dbReference type="VEuPathDB" id="AmoebaDB:EHI5A_150000"/>
<dbReference type="VEuPathDB" id="AmoebaDB:KM1_191490"/>
<dbReference type="SUPFAM" id="SSF46785">
    <property type="entry name" value="Winged helix' DNA-binding domain"/>
    <property type="match status" value="1"/>
</dbReference>
<keyword evidence="10" id="KW-0346">Stress response</keyword>
<dbReference type="PRINTS" id="PR00056">
    <property type="entry name" value="HSFDOMAIN"/>
</dbReference>
<evidence type="ECO:0000256" key="6">
    <source>
        <dbReference type="RuleBase" id="RU004020"/>
    </source>
</evidence>
<dbReference type="eggNOG" id="KOG0627">
    <property type="taxonomic scope" value="Eukaryota"/>
</dbReference>
<keyword evidence="7" id="KW-0175">Coiled coil</keyword>